<reference evidence="3" key="1">
    <citation type="submission" date="2023-07" db="EMBL/GenBank/DDBJ databases">
        <title>Conexibacter stalactiti sp. nov., isolated from stalactites in a lava cave and emended description of the genus Conexibacter.</title>
        <authorList>
            <person name="Lee S.D."/>
        </authorList>
    </citation>
    <scope>NUCLEOTIDE SEQUENCE [LARGE SCALE GENOMIC DNA]</scope>
    <source>
        <strain evidence="3">KCTC 39840</strain>
    </source>
</reference>
<dbReference type="Gene3D" id="3.40.630.30">
    <property type="match status" value="1"/>
</dbReference>
<sequence>MPARAADITIRPCRSDDADALWAILQAVFSAGETYAYPTDISREAALAGWTAPPARAWVAERDGVVVGSSRVMPNQPGQGAHVANGSFVVAPDAGGRGVGRALCEHALQAAAELGYRAMQFNLVVSANERAVALWRSLGFETVGRLPGAFMLHGEEVDAFVMYRRLDDLRGG</sequence>
<feature type="domain" description="N-acetyltransferase" evidence="1">
    <location>
        <begin position="8"/>
        <end position="167"/>
    </location>
</feature>
<protein>
    <submittedName>
        <fullName evidence="2">N-acetyltransferase</fullName>
        <ecNumber evidence="2">2.3.1.-</ecNumber>
    </submittedName>
</protein>
<dbReference type="InterPro" id="IPR000182">
    <property type="entry name" value="GNAT_dom"/>
</dbReference>
<dbReference type="SUPFAM" id="SSF55729">
    <property type="entry name" value="Acyl-CoA N-acyltransferases (Nat)"/>
    <property type="match status" value="1"/>
</dbReference>
<gene>
    <name evidence="2" type="ORF">R7226_14020</name>
</gene>
<dbReference type="GO" id="GO:0016746">
    <property type="term" value="F:acyltransferase activity"/>
    <property type="evidence" value="ECO:0007669"/>
    <property type="project" value="UniProtKB-KW"/>
</dbReference>
<dbReference type="PROSITE" id="PS51186">
    <property type="entry name" value="GNAT"/>
    <property type="match status" value="1"/>
</dbReference>
<comment type="caution">
    <text evidence="2">The sequence shown here is derived from an EMBL/GenBank/DDBJ whole genome shotgun (WGS) entry which is preliminary data.</text>
</comment>
<dbReference type="Proteomes" id="UP001284601">
    <property type="component" value="Unassembled WGS sequence"/>
</dbReference>
<name>A0ABU4HRZ9_9ACTN</name>
<reference evidence="2 3" key="2">
    <citation type="submission" date="2023-10" db="EMBL/GenBank/DDBJ databases">
        <authorList>
            <person name="Han X.F."/>
        </authorList>
    </citation>
    <scope>NUCLEOTIDE SEQUENCE [LARGE SCALE GENOMIC DNA]</scope>
    <source>
        <strain evidence="2 3">KCTC 39840</strain>
    </source>
</reference>
<dbReference type="EMBL" id="JAWSTH010000033">
    <property type="protein sequence ID" value="MDW5595462.1"/>
    <property type="molecule type" value="Genomic_DNA"/>
</dbReference>
<dbReference type="PANTHER" id="PTHR43138">
    <property type="entry name" value="ACETYLTRANSFERASE, GNAT FAMILY"/>
    <property type="match status" value="1"/>
</dbReference>
<dbReference type="PANTHER" id="PTHR43138:SF1">
    <property type="entry name" value="N-ACETYLTRANSFERASE ACA1"/>
    <property type="match status" value="1"/>
</dbReference>
<evidence type="ECO:0000313" key="3">
    <source>
        <dbReference type="Proteomes" id="UP001284601"/>
    </source>
</evidence>
<evidence type="ECO:0000259" key="1">
    <source>
        <dbReference type="PROSITE" id="PS51186"/>
    </source>
</evidence>
<accession>A0ABU4HRZ9</accession>
<keyword evidence="2" id="KW-0012">Acyltransferase</keyword>
<organism evidence="2 3">
    <name type="scientific">Conexibacter stalactiti</name>
    <dbReference type="NCBI Taxonomy" id="1940611"/>
    <lineage>
        <taxon>Bacteria</taxon>
        <taxon>Bacillati</taxon>
        <taxon>Actinomycetota</taxon>
        <taxon>Thermoleophilia</taxon>
        <taxon>Solirubrobacterales</taxon>
        <taxon>Conexibacteraceae</taxon>
        <taxon>Conexibacter</taxon>
    </lineage>
</organism>
<keyword evidence="2" id="KW-0808">Transferase</keyword>
<proteinExistence type="predicted"/>
<keyword evidence="3" id="KW-1185">Reference proteome</keyword>
<dbReference type="InterPro" id="IPR016181">
    <property type="entry name" value="Acyl_CoA_acyltransferase"/>
</dbReference>
<dbReference type="CDD" id="cd04301">
    <property type="entry name" value="NAT_SF"/>
    <property type="match status" value="1"/>
</dbReference>
<dbReference type="EC" id="2.3.1.-" evidence="2"/>
<dbReference type="Pfam" id="PF00583">
    <property type="entry name" value="Acetyltransf_1"/>
    <property type="match status" value="1"/>
</dbReference>
<dbReference type="InterPro" id="IPR052742">
    <property type="entry name" value="Mito_N-acetyltransferase"/>
</dbReference>
<evidence type="ECO:0000313" key="2">
    <source>
        <dbReference type="EMBL" id="MDW5595462.1"/>
    </source>
</evidence>
<dbReference type="RefSeq" id="WP_318597799.1">
    <property type="nucleotide sequence ID" value="NZ_JAWSTH010000033.1"/>
</dbReference>